<dbReference type="Proteomes" id="UP001589611">
    <property type="component" value="Unassembled WGS sequence"/>
</dbReference>
<dbReference type="RefSeq" id="WP_344713934.1">
    <property type="nucleotide sequence ID" value="NZ_BAAAWH010000001.1"/>
</dbReference>
<name>A0ABV5SY43_9MICO</name>
<dbReference type="CDD" id="cd00085">
    <property type="entry name" value="HNHc"/>
    <property type="match status" value="1"/>
</dbReference>
<comment type="caution">
    <text evidence="3">The sequence shown here is derived from an EMBL/GenBank/DDBJ whole genome shotgun (WGS) entry which is preliminary data.</text>
</comment>
<proteinExistence type="inferred from homology"/>
<dbReference type="InterPro" id="IPR003870">
    <property type="entry name" value="DUF222"/>
</dbReference>
<accession>A0ABV5SY43</accession>
<comment type="similarity">
    <text evidence="1">Belongs to the Rv1128c/1148c/1588c/1702c/1945/3466 family.</text>
</comment>
<feature type="domain" description="HNH nuclease" evidence="2">
    <location>
        <begin position="322"/>
        <end position="373"/>
    </location>
</feature>
<keyword evidence="4" id="KW-1185">Reference proteome</keyword>
<evidence type="ECO:0000313" key="3">
    <source>
        <dbReference type="EMBL" id="MFB9645062.1"/>
    </source>
</evidence>
<dbReference type="Gene3D" id="1.10.30.50">
    <property type="match status" value="1"/>
</dbReference>
<dbReference type="Pfam" id="PF01844">
    <property type="entry name" value="HNH"/>
    <property type="match status" value="1"/>
</dbReference>
<evidence type="ECO:0000256" key="1">
    <source>
        <dbReference type="ARBA" id="ARBA00023450"/>
    </source>
</evidence>
<dbReference type="InterPro" id="IPR003615">
    <property type="entry name" value="HNH_nuc"/>
</dbReference>
<sequence>MFEGPAELDSPHPSPLDVVVDLEATMAMWAAERLGQIELLRRAYLADAAVAGRRFTDVVLRGLRLELAAASRITEHAAGNLIAFADAMVNRYPKALSALERASITERHAEILVGGLDELESELRAGLFDRALTLAEEQPLGEFRRSLRKLVDSARVVTFAERHEAALSQRRVHVEPVGDGMAWTHLFGPQVEAHAAYGRATAIAKTILAQDGETRTLDQIRADVMADLLIEGTMAAHPSEARGIRATVVVTVPALALLEQSDEAVAATGADPATIEGIGPIPIARARELCGGDASWMRVLTHPETGMILSVGRTQYAPPAALKRLVKWRADRCMGPGCGMPASRCDVDHTIAWEDGGETSLENLAPLCRGHHKVKHHGGWHLEQLPDSGGAVEWTSPTGRRYVVAPERRVPVFTVSGNDPGVHASHRPPF</sequence>
<organism evidence="3 4">
    <name type="scientific">Microbacterium terregens</name>
    <dbReference type="NCBI Taxonomy" id="69363"/>
    <lineage>
        <taxon>Bacteria</taxon>
        <taxon>Bacillati</taxon>
        <taxon>Actinomycetota</taxon>
        <taxon>Actinomycetes</taxon>
        <taxon>Micrococcales</taxon>
        <taxon>Microbacteriaceae</taxon>
        <taxon>Microbacterium</taxon>
    </lineage>
</organism>
<gene>
    <name evidence="3" type="ORF">ACFFPJ_04545</name>
</gene>
<dbReference type="Pfam" id="PF02720">
    <property type="entry name" value="DUF222"/>
    <property type="match status" value="1"/>
</dbReference>
<evidence type="ECO:0000259" key="2">
    <source>
        <dbReference type="SMART" id="SM00507"/>
    </source>
</evidence>
<reference evidence="3 4" key="1">
    <citation type="submission" date="2024-09" db="EMBL/GenBank/DDBJ databases">
        <authorList>
            <person name="Sun Q."/>
            <person name="Mori K."/>
        </authorList>
    </citation>
    <scope>NUCLEOTIDE SEQUENCE [LARGE SCALE GENOMIC DNA]</scope>
    <source>
        <strain evidence="3 4">JCM 1342</strain>
    </source>
</reference>
<dbReference type="SMART" id="SM00507">
    <property type="entry name" value="HNHc"/>
    <property type="match status" value="1"/>
</dbReference>
<evidence type="ECO:0000313" key="4">
    <source>
        <dbReference type="Proteomes" id="UP001589611"/>
    </source>
</evidence>
<protein>
    <submittedName>
        <fullName evidence="3">DUF222 domain-containing protein</fullName>
    </submittedName>
</protein>
<dbReference type="EMBL" id="JBHMBE010000002">
    <property type="protein sequence ID" value="MFB9645062.1"/>
    <property type="molecule type" value="Genomic_DNA"/>
</dbReference>
<dbReference type="InterPro" id="IPR002711">
    <property type="entry name" value="HNH"/>
</dbReference>